<feature type="region of interest" description="Disordered" evidence="5">
    <location>
        <begin position="272"/>
        <end position="295"/>
    </location>
</feature>
<keyword evidence="2" id="KW-0813">Transport</keyword>
<dbReference type="RefSeq" id="WP_013496312.1">
    <property type="nucleotide sequence ID" value="NC_014831.1"/>
</dbReference>
<dbReference type="InterPro" id="IPR027417">
    <property type="entry name" value="P-loop_NTPase"/>
</dbReference>
<dbReference type="InterPro" id="IPR003593">
    <property type="entry name" value="AAA+_ATPase"/>
</dbReference>
<accession>E6SIR7</accession>
<dbReference type="KEGG" id="tmr:Tmar_1926"/>
<evidence type="ECO:0000259" key="6">
    <source>
        <dbReference type="PROSITE" id="PS50893"/>
    </source>
</evidence>
<dbReference type="SMART" id="SM00382">
    <property type="entry name" value="AAA"/>
    <property type="match status" value="1"/>
</dbReference>
<dbReference type="Gene3D" id="3.40.50.300">
    <property type="entry name" value="P-loop containing nucleotide triphosphate hydrolases"/>
    <property type="match status" value="1"/>
</dbReference>
<comment type="similarity">
    <text evidence="1">Belongs to the ABC transporter superfamily.</text>
</comment>
<dbReference type="PANTHER" id="PTHR42711">
    <property type="entry name" value="ABC TRANSPORTER ATP-BINDING PROTEIN"/>
    <property type="match status" value="1"/>
</dbReference>
<dbReference type="STRING" id="644966.Tmar_1926"/>
<dbReference type="GO" id="GO:0005524">
    <property type="term" value="F:ATP binding"/>
    <property type="evidence" value="ECO:0007669"/>
    <property type="project" value="UniProtKB-KW"/>
</dbReference>
<gene>
    <name evidence="7" type="ordered locus">Tmar_1926</name>
</gene>
<keyword evidence="4" id="KW-0067">ATP-binding</keyword>
<feature type="domain" description="ABC transporter" evidence="6">
    <location>
        <begin position="19"/>
        <end position="251"/>
    </location>
</feature>
<dbReference type="eggNOG" id="COG1131">
    <property type="taxonomic scope" value="Bacteria"/>
</dbReference>
<dbReference type="EMBL" id="CP002344">
    <property type="protein sequence ID" value="ADU52011.1"/>
    <property type="molecule type" value="Genomic_DNA"/>
</dbReference>
<dbReference type="GO" id="GO:0016887">
    <property type="term" value="F:ATP hydrolysis activity"/>
    <property type="evidence" value="ECO:0007669"/>
    <property type="project" value="InterPro"/>
</dbReference>
<reference evidence="8" key="2">
    <citation type="journal article" date="2010" name="Stand. Genomic Sci.">
        <title>Complete genome sequence of Thermaerobacter marianensis type strain (7p75aT).</title>
        <authorList>
            <person name="Han C."/>
            <person name="Gu W."/>
            <person name="Zhang X."/>
            <person name="Lapidus A."/>
            <person name="Nolan M."/>
            <person name="Copeland A."/>
            <person name="Lucas S."/>
            <person name="Glavina Del Rio T."/>
            <person name="Tice H."/>
            <person name="Cheng J."/>
            <person name="Tapia R."/>
            <person name="Goodwin L."/>
            <person name="Pitluck S."/>
            <person name="Pagani I."/>
            <person name="Ivanova N."/>
            <person name="Mavromatis K."/>
            <person name="Mikhailova N."/>
            <person name="Pati A."/>
            <person name="Chen A."/>
            <person name="Palaniappan K."/>
            <person name="Land M."/>
            <person name="Hauser L."/>
            <person name="Chang Y."/>
            <person name="Jeffries C."/>
            <person name="Schneider S."/>
            <person name="Rohde M."/>
            <person name="Goker M."/>
            <person name="Pukall R."/>
            <person name="Woyke T."/>
            <person name="Bristow J."/>
            <person name="Eisen J."/>
            <person name="Markowitz V."/>
            <person name="Hugenholtz P."/>
            <person name="Kyrpides N."/>
            <person name="Klenk H."/>
            <person name="Detter J."/>
        </authorList>
    </citation>
    <scope>NUCLEOTIDE SEQUENCE [LARGE SCALE GENOMIC DNA]</scope>
    <source>
        <strain evidence="8">ATCC 700841 / DSM 12885 / JCM 10246 / 7p75a</strain>
    </source>
</reference>
<reference evidence="7 8" key="1">
    <citation type="journal article" date="2010" name="Stand. Genomic Sci.">
        <title>Complete genome sequence of Thermaerobacter marianensis type strain (7p75a).</title>
        <authorList>
            <person name="Han C."/>
            <person name="Gu W."/>
            <person name="Zhang X."/>
            <person name="Lapidus A."/>
            <person name="Nolan M."/>
            <person name="Copeland A."/>
            <person name="Lucas S."/>
            <person name="Del Rio T.G."/>
            <person name="Tice H."/>
            <person name="Cheng J.F."/>
            <person name="Tapia R."/>
            <person name="Goodwin L."/>
            <person name="Pitluck S."/>
            <person name="Pagani I."/>
            <person name="Ivanova N."/>
            <person name="Mavromatis K."/>
            <person name="Mikhailova N."/>
            <person name="Pati A."/>
            <person name="Chen A."/>
            <person name="Palaniappan K."/>
            <person name="Land M."/>
            <person name="Hauser L."/>
            <person name="Chang Y.J."/>
            <person name="Jeffries C.D."/>
            <person name="Schneider S."/>
            <person name="Rohde M."/>
            <person name="Goker M."/>
            <person name="Pukall R."/>
            <person name="Woyke T."/>
            <person name="Bristow J."/>
            <person name="Eisen J.A."/>
            <person name="Markowitz V."/>
            <person name="Hugenholtz P."/>
            <person name="Kyrpides N.C."/>
            <person name="Klenk H.P."/>
            <person name="Detter J.C."/>
        </authorList>
    </citation>
    <scope>NUCLEOTIDE SEQUENCE [LARGE SCALE GENOMIC DNA]</scope>
    <source>
        <strain evidence="8">ATCC 700841 / DSM 12885 / JCM 10246 / 7p75a</strain>
    </source>
</reference>
<proteinExistence type="inferred from homology"/>
<organism evidence="7 8">
    <name type="scientific">Thermaerobacter marianensis (strain ATCC 700841 / DSM 12885 / JCM 10246 / 7p75a)</name>
    <dbReference type="NCBI Taxonomy" id="644966"/>
    <lineage>
        <taxon>Bacteria</taxon>
        <taxon>Bacillati</taxon>
        <taxon>Bacillota</taxon>
        <taxon>Clostridia</taxon>
        <taxon>Eubacteriales</taxon>
        <taxon>Clostridiales Family XVII. Incertae Sedis</taxon>
        <taxon>Thermaerobacter</taxon>
    </lineage>
</organism>
<dbReference type="PROSITE" id="PS50893">
    <property type="entry name" value="ABC_TRANSPORTER_2"/>
    <property type="match status" value="1"/>
</dbReference>
<protein>
    <submittedName>
        <fullName evidence="7">ABC transporter related protein</fullName>
    </submittedName>
</protein>
<dbReference type="OrthoDB" id="9775135at2"/>
<dbReference type="CDD" id="cd03230">
    <property type="entry name" value="ABC_DR_subfamily_A"/>
    <property type="match status" value="1"/>
</dbReference>
<dbReference type="PANTHER" id="PTHR42711:SF5">
    <property type="entry name" value="ABC TRANSPORTER ATP-BINDING PROTEIN NATA"/>
    <property type="match status" value="1"/>
</dbReference>
<name>E6SIR7_THEM7</name>
<evidence type="ECO:0000313" key="7">
    <source>
        <dbReference type="EMBL" id="ADU52011.1"/>
    </source>
</evidence>
<evidence type="ECO:0000313" key="8">
    <source>
        <dbReference type="Proteomes" id="UP000008915"/>
    </source>
</evidence>
<dbReference type="AlphaFoldDB" id="E6SIR7"/>
<sequence>MDPTATTAATPTAATPGGIELEHVGKSFDGGNTWVVRDLTWRVEPGRITGLLGPNGAGKTTTLRMIAGILPPDRGTIRVGGVDVTRQPLDAKRRIGLVPDAPALYDRMTGAEFLRFLADVYGVPTAHRTRRMEELGRRLGIGDWVHSPIARYSLGLRQRLLLVGSLLHDPPVWILDEPIVGLDPEAARALKDLMVERSRRGGTVLMTTHLLEVAERLCDVVAIMHRGRLIAEGSPADLRRRFVREGGEEPAARPAAAGLPADAGLEDVFLLLTREPAPGGTDEPGPGRHAPGGSR</sequence>
<dbReference type="SUPFAM" id="SSF52540">
    <property type="entry name" value="P-loop containing nucleoside triphosphate hydrolases"/>
    <property type="match status" value="1"/>
</dbReference>
<keyword evidence="8" id="KW-1185">Reference proteome</keyword>
<dbReference type="HOGENOM" id="CLU_000604_1_2_9"/>
<evidence type="ECO:0000256" key="1">
    <source>
        <dbReference type="ARBA" id="ARBA00005417"/>
    </source>
</evidence>
<dbReference type="TCDB" id="3.A.1.147.7">
    <property type="family name" value="the atp-binding cassette (abc) superfamily"/>
</dbReference>
<dbReference type="InterPro" id="IPR050763">
    <property type="entry name" value="ABC_transporter_ATP-binding"/>
</dbReference>
<dbReference type="Proteomes" id="UP000008915">
    <property type="component" value="Chromosome"/>
</dbReference>
<dbReference type="InterPro" id="IPR003439">
    <property type="entry name" value="ABC_transporter-like_ATP-bd"/>
</dbReference>
<dbReference type="Pfam" id="PF00005">
    <property type="entry name" value="ABC_tran"/>
    <property type="match status" value="1"/>
</dbReference>
<evidence type="ECO:0000256" key="4">
    <source>
        <dbReference type="ARBA" id="ARBA00022840"/>
    </source>
</evidence>
<evidence type="ECO:0000256" key="5">
    <source>
        <dbReference type="SAM" id="MobiDB-lite"/>
    </source>
</evidence>
<evidence type="ECO:0000256" key="3">
    <source>
        <dbReference type="ARBA" id="ARBA00022741"/>
    </source>
</evidence>
<keyword evidence="3" id="KW-0547">Nucleotide-binding</keyword>
<evidence type="ECO:0000256" key="2">
    <source>
        <dbReference type="ARBA" id="ARBA00022448"/>
    </source>
</evidence>